<proteinExistence type="predicted"/>
<evidence type="ECO:0000256" key="1">
    <source>
        <dbReference type="SAM" id="MobiDB-lite"/>
    </source>
</evidence>
<dbReference type="EMBL" id="JACVVK020000141">
    <property type="protein sequence ID" value="KAK7489202.1"/>
    <property type="molecule type" value="Genomic_DNA"/>
</dbReference>
<protein>
    <submittedName>
        <fullName evidence="2">Uncharacterized protein</fullName>
    </submittedName>
</protein>
<sequence>MDRYNGDSALNSQNQTHLSRPFELQSVLVTERQRAIATKIGYAQIDPNPKRGPPKNYD</sequence>
<keyword evidence="3" id="KW-1185">Reference proteome</keyword>
<organism evidence="2 3">
    <name type="scientific">Batillaria attramentaria</name>
    <dbReference type="NCBI Taxonomy" id="370345"/>
    <lineage>
        <taxon>Eukaryota</taxon>
        <taxon>Metazoa</taxon>
        <taxon>Spiralia</taxon>
        <taxon>Lophotrochozoa</taxon>
        <taxon>Mollusca</taxon>
        <taxon>Gastropoda</taxon>
        <taxon>Caenogastropoda</taxon>
        <taxon>Sorbeoconcha</taxon>
        <taxon>Cerithioidea</taxon>
        <taxon>Batillariidae</taxon>
        <taxon>Batillaria</taxon>
    </lineage>
</organism>
<evidence type="ECO:0000313" key="3">
    <source>
        <dbReference type="Proteomes" id="UP001519460"/>
    </source>
</evidence>
<dbReference type="AlphaFoldDB" id="A0ABD0KPV7"/>
<gene>
    <name evidence="2" type="ORF">BaRGS_00019580</name>
</gene>
<feature type="non-terminal residue" evidence="2">
    <location>
        <position position="58"/>
    </location>
</feature>
<evidence type="ECO:0000313" key="2">
    <source>
        <dbReference type="EMBL" id="KAK7489202.1"/>
    </source>
</evidence>
<comment type="caution">
    <text evidence="2">The sequence shown here is derived from an EMBL/GenBank/DDBJ whole genome shotgun (WGS) entry which is preliminary data.</text>
</comment>
<dbReference type="Proteomes" id="UP001519460">
    <property type="component" value="Unassembled WGS sequence"/>
</dbReference>
<feature type="region of interest" description="Disordered" evidence="1">
    <location>
        <begin position="1"/>
        <end position="22"/>
    </location>
</feature>
<accession>A0ABD0KPV7</accession>
<reference evidence="2 3" key="1">
    <citation type="journal article" date="2023" name="Sci. Data">
        <title>Genome assembly of the Korean intertidal mud-creeper Batillaria attramentaria.</title>
        <authorList>
            <person name="Patra A.K."/>
            <person name="Ho P.T."/>
            <person name="Jun S."/>
            <person name="Lee S.J."/>
            <person name="Kim Y."/>
            <person name="Won Y.J."/>
        </authorList>
    </citation>
    <scope>NUCLEOTIDE SEQUENCE [LARGE SCALE GENOMIC DNA]</scope>
    <source>
        <strain evidence="2">Wonlab-2016</strain>
    </source>
</reference>
<name>A0ABD0KPV7_9CAEN</name>
<feature type="compositionally biased region" description="Polar residues" evidence="1">
    <location>
        <begin position="8"/>
        <end position="18"/>
    </location>
</feature>